<dbReference type="InterPro" id="IPR018961">
    <property type="entry name" value="DnaJ_homolog_subfam-C_membr-28"/>
</dbReference>
<feature type="domain" description="DnaJ homologue subfamily C member 28 conserved" evidence="1">
    <location>
        <begin position="14"/>
        <end position="82"/>
    </location>
</feature>
<sequence>MTERKPPGMPFESWIDKQVREAAERGEFDNLKGAGQPIPPGATDENSWLRSYLKREGATADALLPEAIILRRERERIHDTVRDLHSEREVRALVTALNERIVDYLRMPTGPHVSLGPVKTDEVVATWRTHREKARAARTPAAAPHRPRVERPWWRRLFG</sequence>
<reference evidence="2 3" key="1">
    <citation type="submission" date="2018-09" db="EMBL/GenBank/DDBJ databases">
        <title>Nocardia yunnanensis sp. nov., an actinomycete isolated from a soil sample.</title>
        <authorList>
            <person name="Zhang J."/>
        </authorList>
    </citation>
    <scope>NUCLEOTIDE SEQUENCE [LARGE SCALE GENOMIC DNA]</scope>
    <source>
        <strain evidence="2 3">CFHS0054</strain>
    </source>
</reference>
<protein>
    <submittedName>
        <fullName evidence="2">DUF1992 domain-containing protein</fullName>
    </submittedName>
</protein>
<proteinExistence type="predicted"/>
<keyword evidence="3" id="KW-1185">Reference proteome</keyword>
<organism evidence="2 3">
    <name type="scientific">Nocardia yunnanensis</name>
    <dbReference type="NCBI Taxonomy" id="2382165"/>
    <lineage>
        <taxon>Bacteria</taxon>
        <taxon>Bacillati</taxon>
        <taxon>Actinomycetota</taxon>
        <taxon>Actinomycetes</taxon>
        <taxon>Mycobacteriales</taxon>
        <taxon>Nocardiaceae</taxon>
        <taxon>Nocardia</taxon>
    </lineage>
</organism>
<dbReference type="Proteomes" id="UP000267164">
    <property type="component" value="Chromosome"/>
</dbReference>
<evidence type="ECO:0000313" key="2">
    <source>
        <dbReference type="EMBL" id="AYF78493.1"/>
    </source>
</evidence>
<accession>A0A386ZME4</accession>
<dbReference type="RefSeq" id="WP_120743576.1">
    <property type="nucleotide sequence ID" value="NZ_CP032568.1"/>
</dbReference>
<dbReference type="Pfam" id="PF09350">
    <property type="entry name" value="DJC28_CD"/>
    <property type="match status" value="1"/>
</dbReference>
<dbReference type="OrthoDB" id="3395286at2"/>
<evidence type="ECO:0000259" key="1">
    <source>
        <dbReference type="Pfam" id="PF09350"/>
    </source>
</evidence>
<dbReference type="KEGG" id="nyu:D7D52_36960"/>
<name>A0A386ZME4_9NOCA</name>
<dbReference type="AlphaFoldDB" id="A0A386ZME4"/>
<gene>
    <name evidence="2" type="ORF">D7D52_36960</name>
</gene>
<dbReference type="EMBL" id="CP032568">
    <property type="protein sequence ID" value="AYF78493.1"/>
    <property type="molecule type" value="Genomic_DNA"/>
</dbReference>
<evidence type="ECO:0000313" key="3">
    <source>
        <dbReference type="Proteomes" id="UP000267164"/>
    </source>
</evidence>